<feature type="compositionally biased region" description="Polar residues" evidence="1">
    <location>
        <begin position="536"/>
        <end position="548"/>
    </location>
</feature>
<proteinExistence type="predicted"/>
<organism evidence="2 3">
    <name type="scientific">Polyplosphaeria fusca</name>
    <dbReference type="NCBI Taxonomy" id="682080"/>
    <lineage>
        <taxon>Eukaryota</taxon>
        <taxon>Fungi</taxon>
        <taxon>Dikarya</taxon>
        <taxon>Ascomycota</taxon>
        <taxon>Pezizomycotina</taxon>
        <taxon>Dothideomycetes</taxon>
        <taxon>Pleosporomycetidae</taxon>
        <taxon>Pleosporales</taxon>
        <taxon>Tetraplosphaeriaceae</taxon>
        <taxon>Polyplosphaeria</taxon>
    </lineage>
</organism>
<feature type="region of interest" description="Disordered" evidence="1">
    <location>
        <begin position="606"/>
        <end position="731"/>
    </location>
</feature>
<evidence type="ECO:0000313" key="2">
    <source>
        <dbReference type="EMBL" id="KAF2737541.1"/>
    </source>
</evidence>
<dbReference type="AlphaFoldDB" id="A0A9P4R6X0"/>
<accession>A0A9P4R6X0</accession>
<feature type="region of interest" description="Disordered" evidence="1">
    <location>
        <begin position="189"/>
        <end position="222"/>
    </location>
</feature>
<feature type="compositionally biased region" description="Polar residues" evidence="1">
    <location>
        <begin position="193"/>
        <end position="206"/>
    </location>
</feature>
<dbReference type="EMBL" id="ML996115">
    <property type="protein sequence ID" value="KAF2737541.1"/>
    <property type="molecule type" value="Genomic_DNA"/>
</dbReference>
<reference evidence="2" key="1">
    <citation type="journal article" date="2020" name="Stud. Mycol.">
        <title>101 Dothideomycetes genomes: a test case for predicting lifestyles and emergence of pathogens.</title>
        <authorList>
            <person name="Haridas S."/>
            <person name="Albert R."/>
            <person name="Binder M."/>
            <person name="Bloem J."/>
            <person name="Labutti K."/>
            <person name="Salamov A."/>
            <person name="Andreopoulos B."/>
            <person name="Baker S."/>
            <person name="Barry K."/>
            <person name="Bills G."/>
            <person name="Bluhm B."/>
            <person name="Cannon C."/>
            <person name="Castanera R."/>
            <person name="Culley D."/>
            <person name="Daum C."/>
            <person name="Ezra D."/>
            <person name="Gonzalez J."/>
            <person name="Henrissat B."/>
            <person name="Kuo A."/>
            <person name="Liang C."/>
            <person name="Lipzen A."/>
            <person name="Lutzoni F."/>
            <person name="Magnuson J."/>
            <person name="Mondo S."/>
            <person name="Nolan M."/>
            <person name="Ohm R."/>
            <person name="Pangilinan J."/>
            <person name="Park H.-J."/>
            <person name="Ramirez L."/>
            <person name="Alfaro M."/>
            <person name="Sun H."/>
            <person name="Tritt A."/>
            <person name="Yoshinaga Y."/>
            <person name="Zwiers L.-H."/>
            <person name="Turgeon B."/>
            <person name="Goodwin S."/>
            <person name="Spatafora J."/>
            <person name="Crous P."/>
            <person name="Grigoriev I."/>
        </authorList>
    </citation>
    <scope>NUCLEOTIDE SEQUENCE</scope>
    <source>
        <strain evidence="2">CBS 125425</strain>
    </source>
</reference>
<feature type="compositionally biased region" description="Low complexity" evidence="1">
    <location>
        <begin position="644"/>
        <end position="658"/>
    </location>
</feature>
<feature type="region of interest" description="Disordered" evidence="1">
    <location>
        <begin position="25"/>
        <end position="48"/>
    </location>
</feature>
<dbReference type="Proteomes" id="UP000799444">
    <property type="component" value="Unassembled WGS sequence"/>
</dbReference>
<comment type="caution">
    <text evidence="2">The sequence shown here is derived from an EMBL/GenBank/DDBJ whole genome shotgun (WGS) entry which is preliminary data.</text>
</comment>
<feature type="region of interest" description="Disordered" evidence="1">
    <location>
        <begin position="366"/>
        <end position="427"/>
    </location>
</feature>
<feature type="compositionally biased region" description="Basic and acidic residues" evidence="1">
    <location>
        <begin position="618"/>
        <end position="631"/>
    </location>
</feature>
<feature type="compositionally biased region" description="Low complexity" evidence="1">
    <location>
        <begin position="273"/>
        <end position="282"/>
    </location>
</feature>
<feature type="compositionally biased region" description="Polar residues" evidence="1">
    <location>
        <begin position="406"/>
        <end position="419"/>
    </location>
</feature>
<protein>
    <submittedName>
        <fullName evidence="2">Uncharacterized protein</fullName>
    </submittedName>
</protein>
<feature type="region of interest" description="Disordered" evidence="1">
    <location>
        <begin position="273"/>
        <end position="302"/>
    </location>
</feature>
<evidence type="ECO:0000313" key="3">
    <source>
        <dbReference type="Proteomes" id="UP000799444"/>
    </source>
</evidence>
<feature type="region of interest" description="Disordered" evidence="1">
    <location>
        <begin position="481"/>
        <end position="558"/>
    </location>
</feature>
<sequence>MFGHPGISAFEFAGVYQEAMAARRKEERQQAMAIRRETNPTTHSDTGADEVLSELESKPLVLYGQQRTRGTFINHTPRNKVNRQDATIATEEPQLGRSLLDSSCLSQVSRRDYAPPPIPTESYVCNTVSCNSQVSNTPAVNEWRPAPPPKDLDHEVRRLTADRLHSQLFSPIPSSSLLVTPVPDLSLRGIQAEPSSNSPTESSQANVKRVRRQTPYKMPGRHAPLEPLIAYHRRKASEHLAQSQERIEAIGEQSASMAIQEYFDSQEDYVALSSSKSSNSRHYSSEPPSVPLPHSPEIPRLHSPELPIVRSLRESIATSLEELQKATELQNLIEDGLQRSMSHLPDRNPMCLTSSPIVPVERKPFQSSIDQPPEFASAAQGSYSPYDGHYSLQPLNIPRRRKNDSKTSSTAVLQASKTKSPARGRMAPPILDHEALTAVTNLDDLNFSLENTRPRADSKMSEPRRKVLRKKKGTRLFKVNGRKGLSGRTGTVEGTPSRRPSKRTKGIPSVARQAVTSSGTKHLQIIPKLSDEDDPNQSVTMLTSTADPSLSPAFDGSRSQQLPLTFTEEMLNPLGSAAVEQAIAGTEQAPFAKHIRVSDSGTVVRAKSRRLSPEPELVEDHPLATRSEQTRARKLRHLAKFRSSKSASKTSLASTTVSPRESGDRISGAPSDESVSKKGSLVQSLESGPKKGSLVHSDDSQSRKGSVIVAGEERDSSMGSPAARSSGDVGKGGSEWVVHVLRRRVVELQRQNTELCGALAEIMGAGGEGEGEERELDAESLLRVFRQCQFVRE</sequence>
<gene>
    <name evidence="2" type="ORF">EJ04DRAFT_574499</name>
</gene>
<feature type="compositionally biased region" description="Basic and acidic residues" evidence="1">
    <location>
        <begin position="25"/>
        <end position="38"/>
    </location>
</feature>
<feature type="compositionally biased region" description="Basic residues" evidence="1">
    <location>
        <begin position="632"/>
        <end position="643"/>
    </location>
</feature>
<evidence type="ECO:0000256" key="1">
    <source>
        <dbReference type="SAM" id="MobiDB-lite"/>
    </source>
</evidence>
<dbReference type="OrthoDB" id="3675887at2759"/>
<name>A0A9P4R6X0_9PLEO</name>
<keyword evidence="3" id="KW-1185">Reference proteome</keyword>